<protein>
    <submittedName>
        <fullName evidence="1">Carboxypeptidase regulatory-like domain-containing protein</fullName>
    </submittedName>
</protein>
<proteinExistence type="predicted"/>
<name>A0ABY9M556_9BURK</name>
<gene>
    <name evidence="1" type="ORF">RAS12_05075</name>
</gene>
<evidence type="ECO:0000313" key="2">
    <source>
        <dbReference type="Proteomes" id="UP001234798"/>
    </source>
</evidence>
<dbReference type="EMBL" id="CP132976">
    <property type="protein sequence ID" value="WMD21753.1"/>
    <property type="molecule type" value="Genomic_DNA"/>
</dbReference>
<accession>A0ABY9M556</accession>
<evidence type="ECO:0000313" key="1">
    <source>
        <dbReference type="EMBL" id="WMD21753.1"/>
    </source>
</evidence>
<organism evidence="1 2">
    <name type="scientific">Achromobacter seleniivolatilans</name>
    <dbReference type="NCBI Taxonomy" id="3047478"/>
    <lineage>
        <taxon>Bacteria</taxon>
        <taxon>Pseudomonadati</taxon>
        <taxon>Pseudomonadota</taxon>
        <taxon>Betaproteobacteria</taxon>
        <taxon>Burkholderiales</taxon>
        <taxon>Alcaligenaceae</taxon>
        <taxon>Achromobacter</taxon>
    </lineage>
</organism>
<reference evidence="1 2" key="1">
    <citation type="submission" date="2023-08" db="EMBL/GenBank/DDBJ databases">
        <title>Achromobacter seleniivolatilans sp. nov., isolated from seleniferous soil.</title>
        <authorList>
            <person name="Zhang S."/>
            <person name="Li K."/>
            <person name="Peng J."/>
            <person name="Zhao Q."/>
            <person name="Wang H."/>
            <person name="Guo Y."/>
        </authorList>
    </citation>
    <scope>NUCLEOTIDE SEQUENCE [LARGE SCALE GENOMIC DNA]</scope>
    <source>
        <strain evidence="1 2">R39</strain>
    </source>
</reference>
<dbReference type="Proteomes" id="UP001234798">
    <property type="component" value="Chromosome"/>
</dbReference>
<dbReference type="PROSITE" id="PS51257">
    <property type="entry name" value="PROKAR_LIPOPROTEIN"/>
    <property type="match status" value="1"/>
</dbReference>
<keyword evidence="2" id="KW-1185">Reference proteome</keyword>
<sequence>MRHYFQDHPIIRLSLPLRLLTLASTAALAGLAAGCVPYPVYKTLQPSARVTVLDTESQPIPNARVVLISSAYPYGQERSRQEMQSAQNGVATFPSQSEWRIEALMIHGSEQFFWNWCIEKAGFETYKTLNRTASQFDDKLIVELRAGESLSCNTDRTP</sequence>
<dbReference type="RefSeq" id="WP_306945754.1">
    <property type="nucleotide sequence ID" value="NZ_CP132976.1"/>
</dbReference>